<evidence type="ECO:0000256" key="10">
    <source>
        <dbReference type="ARBA" id="ARBA00022833"/>
    </source>
</evidence>
<dbReference type="GO" id="GO:0005385">
    <property type="term" value="F:zinc ion transmembrane transporter activity"/>
    <property type="evidence" value="ECO:0007669"/>
    <property type="project" value="UniProtKB-UniRule"/>
</dbReference>
<feature type="transmembrane region" description="Helical" evidence="19">
    <location>
        <begin position="121"/>
        <end position="139"/>
    </location>
</feature>
<dbReference type="Gene3D" id="1.20.1510.10">
    <property type="entry name" value="Cation efflux protein transmembrane domain"/>
    <property type="match status" value="1"/>
</dbReference>
<evidence type="ECO:0000256" key="12">
    <source>
        <dbReference type="ARBA" id="ARBA00022989"/>
    </source>
</evidence>
<feature type="transmembrane region" description="Helical" evidence="19">
    <location>
        <begin position="286"/>
        <end position="306"/>
    </location>
</feature>
<evidence type="ECO:0000313" key="22">
    <source>
        <dbReference type="EMBL" id="NXD06987.1"/>
    </source>
</evidence>
<evidence type="ECO:0000256" key="20">
    <source>
        <dbReference type="SAM" id="MobiDB-lite"/>
    </source>
</evidence>
<organism evidence="22 23">
    <name type="scientific">Nothocercus nigrocapillus</name>
    <dbReference type="NCBI Taxonomy" id="1977171"/>
    <lineage>
        <taxon>Eukaryota</taxon>
        <taxon>Metazoa</taxon>
        <taxon>Chordata</taxon>
        <taxon>Craniata</taxon>
        <taxon>Vertebrata</taxon>
        <taxon>Euteleostomi</taxon>
        <taxon>Archelosauria</taxon>
        <taxon>Archosauria</taxon>
        <taxon>Dinosauria</taxon>
        <taxon>Saurischia</taxon>
        <taxon>Theropoda</taxon>
        <taxon>Coelurosauria</taxon>
        <taxon>Aves</taxon>
        <taxon>Palaeognathae</taxon>
        <taxon>Tinamiformes</taxon>
        <taxon>Tinamidae</taxon>
        <taxon>Nothocercus</taxon>
    </lineage>
</organism>
<keyword evidence="15 19" id="KW-0472">Membrane</keyword>
<keyword evidence="9" id="KW-0479">Metal-binding</keyword>
<dbReference type="SUPFAM" id="SSF161111">
    <property type="entry name" value="Cation efflux protein transmembrane domain-like"/>
    <property type="match status" value="1"/>
</dbReference>
<evidence type="ECO:0000256" key="9">
    <source>
        <dbReference type="ARBA" id="ARBA00022723"/>
    </source>
</evidence>
<feature type="transmembrane region" description="Helical" evidence="19">
    <location>
        <begin position="394"/>
        <end position="412"/>
    </location>
</feature>
<comment type="caution">
    <text evidence="19">Lacks conserved residue(s) required for the propagation of feature annotation.</text>
</comment>
<dbReference type="InterPro" id="IPR002524">
    <property type="entry name" value="Cation_efflux"/>
</dbReference>
<feature type="domain" description="Cation efflux protein transmembrane" evidence="21">
    <location>
        <begin position="363"/>
        <end position="602"/>
    </location>
</feature>
<feature type="non-terminal residue" evidence="22">
    <location>
        <position position="718"/>
    </location>
</feature>
<feature type="transmembrane region" description="Helical" evidence="19">
    <location>
        <begin position="572"/>
        <end position="594"/>
    </location>
</feature>
<evidence type="ECO:0000259" key="21">
    <source>
        <dbReference type="Pfam" id="PF01545"/>
    </source>
</evidence>
<dbReference type="GO" id="GO:0046872">
    <property type="term" value="F:metal ion binding"/>
    <property type="evidence" value="ECO:0007669"/>
    <property type="project" value="UniProtKB-KW"/>
</dbReference>
<evidence type="ECO:0000313" key="23">
    <source>
        <dbReference type="Proteomes" id="UP000661971"/>
    </source>
</evidence>
<evidence type="ECO:0000256" key="17">
    <source>
        <dbReference type="ARBA" id="ARBA00038531"/>
    </source>
</evidence>
<keyword evidence="10" id="KW-0862">Zinc</keyword>
<keyword evidence="13 19" id="KW-0333">Golgi apparatus</keyword>
<feature type="transmembrane region" description="Helical" evidence="19">
    <location>
        <begin position="540"/>
        <end position="566"/>
    </location>
</feature>
<dbReference type="GO" id="GO:0032580">
    <property type="term" value="C:Golgi cisterna membrane"/>
    <property type="evidence" value="ECO:0007669"/>
    <property type="project" value="UniProtKB-SubCell"/>
</dbReference>
<evidence type="ECO:0000256" key="5">
    <source>
        <dbReference type="ARBA" id="ARBA00008873"/>
    </source>
</evidence>
<feature type="transmembrane region" description="Helical" evidence="19">
    <location>
        <begin position="211"/>
        <end position="233"/>
    </location>
</feature>
<gene>
    <name evidence="22" type="primary">Slc30a5</name>
    <name evidence="22" type="ORF">NOTNIG_R04768</name>
</gene>
<keyword evidence="14 19" id="KW-0406">Ion transport</keyword>
<evidence type="ECO:0000256" key="4">
    <source>
        <dbReference type="ARBA" id="ARBA00004638"/>
    </source>
</evidence>
<evidence type="ECO:0000256" key="19">
    <source>
        <dbReference type="RuleBase" id="RU369017"/>
    </source>
</evidence>
<evidence type="ECO:0000256" key="3">
    <source>
        <dbReference type="ARBA" id="ARBA00004557"/>
    </source>
</evidence>
<feature type="transmembrane region" description="Helical" evidence="19">
    <location>
        <begin position="433"/>
        <end position="453"/>
    </location>
</feature>
<sequence>RLPRYVVLLCLAKCLKALGLFESYDLLKAVHLVQFIFVLKLGSAFFMVLFQKPFSSGKVVTKRQWIKIFKHAVVGCIISLLWFFGLTLCGPLRTLLLFEHSDVVVLSLLSVLFTSSGGGPAKTRGAAFFIIAVICLLLFDNDDLMAKIAEHPEGHHDSALTHVLYTIIAFLGVADHKVNNFLVLSCLISVCVLLVGICLNQKQQENKVESWSSLIMPFITVIFFVVILDFYVESICSVKMEASKCARYGSFLIFISALLFGNFWTHPITDQLRAMNKPLHQESTEHVLSGGVVVSAVFFILSANILSSPSRKGQKGTLIGYSPEGTPLYNFMGDALQQSSQSLPRFIKESLKQILEEYDSRQIFYFLCLNLAFTFVELFYGVWTNSLGLISDGFHMLFDCSALVMGLFAALMTRWKATRIFSYGYGRVEILSGFINGLFLMVIAFFVFMESVARLVDPPDIDTNMLTPVSVGGLIVNLVGICAFSHAHSHGAPRGGCHSHEHGHSHHGHGHSEHGHGHAHGSAGGGMNTNMRGNVITQCILFSGVFLHVLADTLGSVGVIVSTIFIQQFGWLIADPLCSLFIATLIFLSVIPLLKDACQVLLLRIPPEQEKDLHAALEKIQKIDGVISYRDPHFWCHSASVVAGTIHVQVMSEVMEQRIVQQVTAILKDAGVNNLTVQVEKEAYFQHMSGLSTGFQDVLAMTQQLESMKYYKDGTYIM</sequence>
<feature type="transmembrane region" description="Helical" evidence="19">
    <location>
        <begin position="363"/>
        <end position="382"/>
    </location>
</feature>
<feature type="transmembrane region" description="Helical" evidence="19">
    <location>
        <begin position="245"/>
        <end position="266"/>
    </location>
</feature>
<feature type="region of interest" description="Disordered" evidence="20">
    <location>
        <begin position="493"/>
        <end position="524"/>
    </location>
</feature>
<feature type="transmembrane region" description="Helical" evidence="19">
    <location>
        <begin position="465"/>
        <end position="484"/>
    </location>
</feature>
<comment type="subunit">
    <text evidence="17">Heterodimer with SLC30A6/ZNT6; form a functional zinc ion transmembrane transporter.</text>
</comment>
<keyword evidence="23" id="KW-1185">Reference proteome</keyword>
<reference evidence="23" key="1">
    <citation type="submission" date="2023-07" db="EMBL/GenBank/DDBJ databases">
        <title>Bird 10,000 Genomes (B10K) Project - Family phase.</title>
        <authorList>
            <person name="Zhang G."/>
        </authorList>
    </citation>
    <scope>NUCLEOTIDE SEQUENCE [LARGE SCALE GENOMIC DNA]</scope>
</reference>
<dbReference type="GO" id="GO:0015297">
    <property type="term" value="F:antiporter activity"/>
    <property type="evidence" value="ECO:0007669"/>
    <property type="project" value="UniProtKB-KW"/>
</dbReference>
<evidence type="ECO:0000256" key="2">
    <source>
        <dbReference type="ARBA" id="ARBA00004205"/>
    </source>
</evidence>
<evidence type="ECO:0000256" key="13">
    <source>
        <dbReference type="ARBA" id="ARBA00023034"/>
    </source>
</evidence>
<comment type="caution">
    <text evidence="22">The sequence shown here is derived from an EMBL/GenBank/DDBJ whole genome shotgun (WGS) entry which is preliminary data.</text>
</comment>
<feature type="transmembrane region" description="Helical" evidence="19">
    <location>
        <begin position="181"/>
        <end position="199"/>
    </location>
</feature>
<dbReference type="InterPro" id="IPR045316">
    <property type="entry name" value="Msc2-like"/>
</dbReference>
<evidence type="ECO:0000256" key="1">
    <source>
        <dbReference type="ARBA" id="ARBA00004166"/>
    </source>
</evidence>
<dbReference type="Proteomes" id="UP000661971">
    <property type="component" value="Unassembled WGS sequence"/>
</dbReference>
<evidence type="ECO:0000256" key="14">
    <source>
        <dbReference type="ARBA" id="ARBA00023065"/>
    </source>
</evidence>
<evidence type="ECO:0000256" key="6">
    <source>
        <dbReference type="ARBA" id="ARBA00022448"/>
    </source>
</evidence>
<keyword evidence="11" id="KW-0864">Zinc transport</keyword>
<dbReference type="GO" id="GO:0012507">
    <property type="term" value="C:ER to Golgi transport vesicle membrane"/>
    <property type="evidence" value="ECO:0007669"/>
    <property type="project" value="UniProtKB-SubCell"/>
</dbReference>
<dbReference type="GO" id="GO:0006882">
    <property type="term" value="P:intracellular zinc ion homeostasis"/>
    <property type="evidence" value="ECO:0007669"/>
    <property type="project" value="InterPro"/>
</dbReference>
<protein>
    <recommendedName>
        <fullName evidence="19">Zinc transporter</fullName>
    </recommendedName>
</protein>
<dbReference type="PANTHER" id="PTHR45755">
    <property type="match status" value="1"/>
</dbReference>
<evidence type="ECO:0000256" key="11">
    <source>
        <dbReference type="ARBA" id="ARBA00022906"/>
    </source>
</evidence>
<keyword evidence="8 19" id="KW-0812">Transmembrane</keyword>
<evidence type="ECO:0000256" key="15">
    <source>
        <dbReference type="ARBA" id="ARBA00023136"/>
    </source>
</evidence>
<evidence type="ECO:0000256" key="8">
    <source>
        <dbReference type="ARBA" id="ARBA00022692"/>
    </source>
</evidence>
<feature type="transmembrane region" description="Helical" evidence="19">
    <location>
        <begin position="71"/>
        <end position="88"/>
    </location>
</feature>
<evidence type="ECO:0000256" key="16">
    <source>
        <dbReference type="ARBA" id="ARBA00023329"/>
    </source>
</evidence>
<comment type="similarity">
    <text evidence="5 19">Belongs to the cation diffusion facilitator (CDF) transporter (TC 2.A.4) family. SLC30A subfamily.</text>
</comment>
<comment type="subcellular location">
    <subcellularLocation>
        <location evidence="3">Cytoplasmic vesicle</location>
        <location evidence="3">COPII-coated vesicle membrane</location>
        <topology evidence="3">Multi-pass membrane protein</topology>
    </subcellularLocation>
    <subcellularLocation>
        <location evidence="4">Cytoplasmic vesicle</location>
        <location evidence="4">Secretory vesicle membrane</location>
        <topology evidence="4">Multi-pass membrane protein</topology>
    </subcellularLocation>
    <subcellularLocation>
        <location evidence="2">Golgi apparatus</location>
        <location evidence="2">Golgi stack membrane</location>
        <topology evidence="2">Multi-pass membrane protein</topology>
    </subcellularLocation>
    <subcellularLocation>
        <location evidence="1 19">Golgi apparatus</location>
        <location evidence="1 19">trans-Golgi network membrane</location>
        <topology evidence="1 19">Multi-pass membrane protein</topology>
    </subcellularLocation>
</comment>
<keyword evidence="16" id="KW-0968">Cytoplasmic vesicle</keyword>
<evidence type="ECO:0000256" key="18">
    <source>
        <dbReference type="ARBA" id="ARBA00048349"/>
    </source>
</evidence>
<evidence type="ECO:0000256" key="7">
    <source>
        <dbReference type="ARBA" id="ARBA00022449"/>
    </source>
</evidence>
<keyword evidence="6 19" id="KW-0813">Transport</keyword>
<proteinExistence type="inferred from homology"/>
<dbReference type="NCBIfam" id="TIGR01297">
    <property type="entry name" value="CDF"/>
    <property type="match status" value="1"/>
</dbReference>
<accession>A0A851SX20</accession>
<keyword evidence="12 19" id="KW-1133">Transmembrane helix</keyword>
<dbReference type="PANTHER" id="PTHR45755:SF1">
    <property type="entry name" value="PROTON-COUPLED ZINC ANTIPORTER SLC30A5"/>
    <property type="match status" value="1"/>
</dbReference>
<feature type="transmembrane region" description="Helical" evidence="19">
    <location>
        <begin position="29"/>
        <end position="50"/>
    </location>
</feature>
<keyword evidence="7" id="KW-0050">Antiport</keyword>
<feature type="non-terminal residue" evidence="22">
    <location>
        <position position="1"/>
    </location>
</feature>
<dbReference type="Pfam" id="PF01545">
    <property type="entry name" value="Cation_efflux"/>
    <property type="match status" value="1"/>
</dbReference>
<dbReference type="AlphaFoldDB" id="A0A851SX20"/>
<name>A0A851SX20_9AVES</name>
<comment type="function">
    <text evidence="19">Functions as a zinc transporter.</text>
</comment>
<dbReference type="EMBL" id="WBNA01000016">
    <property type="protein sequence ID" value="NXD06987.1"/>
    <property type="molecule type" value="Genomic_DNA"/>
</dbReference>
<dbReference type="InterPro" id="IPR058533">
    <property type="entry name" value="Cation_efflux_TM"/>
</dbReference>
<dbReference type="GO" id="GO:1904257">
    <property type="term" value="P:zinc ion import into Golgi lumen"/>
    <property type="evidence" value="ECO:0007669"/>
    <property type="project" value="TreeGrafter"/>
</dbReference>
<dbReference type="InterPro" id="IPR027469">
    <property type="entry name" value="Cation_efflux_TMD_sf"/>
</dbReference>
<comment type="catalytic activity">
    <reaction evidence="18">
        <text>Zn(2+)(in) + 2 H(+)(out) = Zn(2+)(out) + 2 H(+)(in)</text>
        <dbReference type="Rhea" id="RHEA:72627"/>
        <dbReference type="ChEBI" id="CHEBI:15378"/>
        <dbReference type="ChEBI" id="CHEBI:29105"/>
    </reaction>
</comment>